<proteinExistence type="predicted"/>
<protein>
    <submittedName>
        <fullName evidence="1">Uncharacterized protein</fullName>
    </submittedName>
</protein>
<name>A0A5P8VTD7_9NOSO</name>
<dbReference type="Proteomes" id="UP000326678">
    <property type="component" value="Chromosome Gxm1"/>
</dbReference>
<reference evidence="1 2" key="1">
    <citation type="submission" date="2019-10" db="EMBL/GenBank/DDBJ databases">
        <title>Genomic and transcriptomic insights into the perfect genentic adaptation of a filamentous nitrogen-fixing cyanobacterium to rice fields.</title>
        <authorList>
            <person name="Chen Z."/>
        </authorList>
    </citation>
    <scope>NUCLEOTIDE SEQUENCE [LARGE SCALE GENOMIC DNA]</scope>
    <source>
        <strain evidence="1">CCNUC1</strain>
    </source>
</reference>
<organism evidence="1 2">
    <name type="scientific">Nostoc sphaeroides CCNUC1</name>
    <dbReference type="NCBI Taxonomy" id="2653204"/>
    <lineage>
        <taxon>Bacteria</taxon>
        <taxon>Bacillati</taxon>
        <taxon>Cyanobacteriota</taxon>
        <taxon>Cyanophyceae</taxon>
        <taxon>Nostocales</taxon>
        <taxon>Nostocaceae</taxon>
        <taxon>Nostoc</taxon>
    </lineage>
</organism>
<dbReference type="AlphaFoldDB" id="A0A5P8VTD7"/>
<dbReference type="EMBL" id="CP045226">
    <property type="protein sequence ID" value="QFS43642.1"/>
    <property type="molecule type" value="Genomic_DNA"/>
</dbReference>
<keyword evidence="2" id="KW-1185">Reference proteome</keyword>
<accession>A0A5P8VTD7</accession>
<dbReference type="KEGG" id="nsh:GXM_01115"/>
<sequence>MRRTYAFSPLSSTDAIHRVSPTPHFHKNLSKRLILITLT</sequence>
<evidence type="ECO:0000313" key="2">
    <source>
        <dbReference type="Proteomes" id="UP000326678"/>
    </source>
</evidence>
<gene>
    <name evidence="1" type="ORF">GXM_01115</name>
</gene>
<evidence type="ECO:0000313" key="1">
    <source>
        <dbReference type="EMBL" id="QFS43642.1"/>
    </source>
</evidence>